<dbReference type="EMBL" id="LABZ01000071">
    <property type="protein sequence ID" value="KMO42244.1"/>
    <property type="molecule type" value="Genomic_DNA"/>
</dbReference>
<organism evidence="2 3">
    <name type="scientific">Methylobacterium tarhaniae</name>
    <dbReference type="NCBI Taxonomy" id="1187852"/>
    <lineage>
        <taxon>Bacteria</taxon>
        <taxon>Pseudomonadati</taxon>
        <taxon>Pseudomonadota</taxon>
        <taxon>Alphaproteobacteria</taxon>
        <taxon>Hyphomicrobiales</taxon>
        <taxon>Methylobacteriaceae</taxon>
        <taxon>Methylobacterium</taxon>
    </lineage>
</organism>
<keyword evidence="3" id="KW-1185">Reference proteome</keyword>
<dbReference type="AlphaFoldDB" id="A0A0J6T8K1"/>
<dbReference type="Proteomes" id="UP000036449">
    <property type="component" value="Unassembled WGS sequence"/>
</dbReference>
<comment type="caution">
    <text evidence="2">The sequence shown here is derived from an EMBL/GenBank/DDBJ whole genome shotgun (WGS) entry which is preliminary data.</text>
</comment>
<proteinExistence type="predicted"/>
<evidence type="ECO:0000313" key="2">
    <source>
        <dbReference type="EMBL" id="KMO42244.1"/>
    </source>
</evidence>
<gene>
    <name evidence="2" type="ORF">VQ03_11415</name>
</gene>
<evidence type="ECO:0000256" key="1">
    <source>
        <dbReference type="SAM" id="MobiDB-lite"/>
    </source>
</evidence>
<sequence length="67" mass="7223">MSARLQAPSKPLQAPSKPLQAPSKPLQAPSKPLQAPSKRGRLERKPHRGLAPLRHAAPTHRADGPEI</sequence>
<reference evidence="2 3" key="1">
    <citation type="submission" date="2015-03" db="EMBL/GenBank/DDBJ databases">
        <title>Genome sequencing of Methylobacterium tarhaniae DSM 25844.</title>
        <authorList>
            <person name="Chaudhry V."/>
            <person name="Patil P.B."/>
        </authorList>
    </citation>
    <scope>NUCLEOTIDE SEQUENCE [LARGE SCALE GENOMIC DNA]</scope>
    <source>
        <strain evidence="2 3">DSM 25844</strain>
    </source>
</reference>
<evidence type="ECO:0000313" key="3">
    <source>
        <dbReference type="Proteomes" id="UP000036449"/>
    </source>
</evidence>
<dbReference type="PATRIC" id="fig|1187852.3.peg.6191"/>
<accession>A0A0J6T8K1</accession>
<protein>
    <submittedName>
        <fullName evidence="2">Uncharacterized protein</fullName>
    </submittedName>
</protein>
<feature type="compositionally biased region" description="Basic residues" evidence="1">
    <location>
        <begin position="38"/>
        <end position="48"/>
    </location>
</feature>
<name>A0A0J6T8K1_9HYPH</name>
<feature type="region of interest" description="Disordered" evidence="1">
    <location>
        <begin position="1"/>
        <end position="67"/>
    </location>
</feature>